<dbReference type="PANTHER" id="PTHR43046">
    <property type="entry name" value="GDP-MANNOSE MANNOSYL HYDROLASE"/>
    <property type="match status" value="1"/>
</dbReference>
<dbReference type="SUPFAM" id="SSF55811">
    <property type="entry name" value="Nudix"/>
    <property type="match status" value="1"/>
</dbReference>
<reference evidence="6" key="1">
    <citation type="submission" date="2020-09" db="EMBL/GenBank/DDBJ databases">
        <title>Secondary metabolite and genome analysis of marine Streptomyces chumphonensis KK1-2T.</title>
        <authorList>
            <person name="Phongsopitanun W."/>
            <person name="Kanchanasin P."/>
            <person name="Pittayakhajonwut P."/>
            <person name="Suwanborirux K."/>
            <person name="Tanasupawat S."/>
        </authorList>
    </citation>
    <scope>NUCLEOTIDE SEQUENCE</scope>
    <source>
        <strain evidence="6">KK1-2</strain>
    </source>
</reference>
<dbReference type="InterPro" id="IPR000086">
    <property type="entry name" value="NUDIX_hydrolase_dom"/>
</dbReference>
<keyword evidence="7" id="KW-1185">Reference proteome</keyword>
<evidence type="ECO:0000256" key="4">
    <source>
        <dbReference type="RuleBase" id="RU003476"/>
    </source>
</evidence>
<evidence type="ECO:0000256" key="2">
    <source>
        <dbReference type="ARBA" id="ARBA00005582"/>
    </source>
</evidence>
<name>A0A927IFR1_9ACTN</name>
<dbReference type="Proteomes" id="UP000632289">
    <property type="component" value="Unassembled WGS sequence"/>
</dbReference>
<dbReference type="PANTHER" id="PTHR43046:SF14">
    <property type="entry name" value="MUTT_NUDIX FAMILY PROTEIN"/>
    <property type="match status" value="1"/>
</dbReference>
<dbReference type="PRINTS" id="PR00502">
    <property type="entry name" value="NUDIXFAMILY"/>
</dbReference>
<dbReference type="CDD" id="cd02883">
    <property type="entry name" value="NUDIX_Hydrolase"/>
    <property type="match status" value="1"/>
</dbReference>
<dbReference type="PROSITE" id="PS00893">
    <property type="entry name" value="NUDIX_BOX"/>
    <property type="match status" value="1"/>
</dbReference>
<dbReference type="EMBL" id="JACXYU010000019">
    <property type="protein sequence ID" value="MBD3934696.1"/>
    <property type="molecule type" value="Genomic_DNA"/>
</dbReference>
<keyword evidence="3 4" id="KW-0378">Hydrolase</keyword>
<evidence type="ECO:0000256" key="1">
    <source>
        <dbReference type="ARBA" id="ARBA00001946"/>
    </source>
</evidence>
<evidence type="ECO:0000259" key="5">
    <source>
        <dbReference type="PROSITE" id="PS51462"/>
    </source>
</evidence>
<accession>A0A927IFR1</accession>
<evidence type="ECO:0000256" key="3">
    <source>
        <dbReference type="ARBA" id="ARBA00022801"/>
    </source>
</evidence>
<dbReference type="AlphaFoldDB" id="A0A927IFR1"/>
<dbReference type="Pfam" id="PF00293">
    <property type="entry name" value="NUDIX"/>
    <property type="match status" value="1"/>
</dbReference>
<feature type="domain" description="Nudix hydrolase" evidence="5">
    <location>
        <begin position="7"/>
        <end position="131"/>
    </location>
</feature>
<dbReference type="InterPro" id="IPR020476">
    <property type="entry name" value="Nudix_hydrolase"/>
</dbReference>
<gene>
    <name evidence="6" type="ORF">IF129_24435</name>
</gene>
<protein>
    <submittedName>
        <fullName evidence="6">NUDIX hydrolase</fullName>
    </submittedName>
</protein>
<organism evidence="6 7">
    <name type="scientific">Streptomyces chumphonensis</name>
    <dbReference type="NCBI Taxonomy" id="1214925"/>
    <lineage>
        <taxon>Bacteria</taxon>
        <taxon>Bacillati</taxon>
        <taxon>Actinomycetota</taxon>
        <taxon>Actinomycetes</taxon>
        <taxon>Kitasatosporales</taxon>
        <taxon>Streptomycetaceae</taxon>
        <taxon>Streptomyces</taxon>
    </lineage>
</organism>
<dbReference type="RefSeq" id="WP_191211997.1">
    <property type="nucleotide sequence ID" value="NZ_BAABKL010000004.1"/>
</dbReference>
<dbReference type="InterPro" id="IPR020084">
    <property type="entry name" value="NUDIX_hydrolase_CS"/>
</dbReference>
<dbReference type="Gene3D" id="3.90.79.10">
    <property type="entry name" value="Nucleoside Triphosphate Pyrophosphohydrolase"/>
    <property type="match status" value="1"/>
</dbReference>
<proteinExistence type="inferred from homology"/>
<sequence>MTQRNTEKRPGIAAAIVVHEGRVLLVRRRISEGQLSWQFPAGEVEPGEAREDAAVRETREETGLTVAMVKLLGERVHPKTGRVMSYAACEVLAGTAHVADTEELAELAWVAHDEIPQYVPYGLFESVQVYLDAALLGRVPVPGPTPPGKRLTAM</sequence>
<evidence type="ECO:0000313" key="7">
    <source>
        <dbReference type="Proteomes" id="UP000632289"/>
    </source>
</evidence>
<comment type="cofactor">
    <cofactor evidence="1">
        <name>Mg(2+)</name>
        <dbReference type="ChEBI" id="CHEBI:18420"/>
    </cofactor>
</comment>
<dbReference type="GO" id="GO:0016787">
    <property type="term" value="F:hydrolase activity"/>
    <property type="evidence" value="ECO:0007669"/>
    <property type="project" value="UniProtKB-KW"/>
</dbReference>
<comment type="caution">
    <text evidence="6">The sequence shown here is derived from an EMBL/GenBank/DDBJ whole genome shotgun (WGS) entry which is preliminary data.</text>
</comment>
<comment type="similarity">
    <text evidence="2 4">Belongs to the Nudix hydrolase family.</text>
</comment>
<dbReference type="InterPro" id="IPR015797">
    <property type="entry name" value="NUDIX_hydrolase-like_dom_sf"/>
</dbReference>
<evidence type="ECO:0000313" key="6">
    <source>
        <dbReference type="EMBL" id="MBD3934696.1"/>
    </source>
</evidence>
<dbReference type="PROSITE" id="PS51462">
    <property type="entry name" value="NUDIX"/>
    <property type="match status" value="1"/>
</dbReference>